<dbReference type="AlphaFoldDB" id="A0A0D0D5F4"/>
<evidence type="ECO:0000313" key="2">
    <source>
        <dbReference type="Proteomes" id="UP000054538"/>
    </source>
</evidence>
<organism evidence="1 2">
    <name type="scientific">Paxillus rubicundulus Ve08.2h10</name>
    <dbReference type="NCBI Taxonomy" id="930991"/>
    <lineage>
        <taxon>Eukaryota</taxon>
        <taxon>Fungi</taxon>
        <taxon>Dikarya</taxon>
        <taxon>Basidiomycota</taxon>
        <taxon>Agaricomycotina</taxon>
        <taxon>Agaricomycetes</taxon>
        <taxon>Agaricomycetidae</taxon>
        <taxon>Boletales</taxon>
        <taxon>Paxilineae</taxon>
        <taxon>Paxillaceae</taxon>
        <taxon>Paxillus</taxon>
    </lineage>
</organism>
<keyword evidence="2" id="KW-1185">Reference proteome</keyword>
<sequence>MGSWVRGRICETRWVVRASKGQGWSGSGSCGRTPGSIGTCSSESWCGAACVGSPSSPQRAINLQIPEGRYLLADAGFGTCDTLLVPYQGI</sequence>
<evidence type="ECO:0008006" key="3">
    <source>
        <dbReference type="Google" id="ProtNLM"/>
    </source>
</evidence>
<evidence type="ECO:0000313" key="1">
    <source>
        <dbReference type="EMBL" id="KIK72075.1"/>
    </source>
</evidence>
<gene>
    <name evidence="1" type="ORF">PAXRUDRAFT_181351</name>
</gene>
<reference evidence="2" key="2">
    <citation type="submission" date="2015-01" db="EMBL/GenBank/DDBJ databases">
        <title>Evolutionary Origins and Diversification of the Mycorrhizal Mutualists.</title>
        <authorList>
            <consortium name="DOE Joint Genome Institute"/>
            <consortium name="Mycorrhizal Genomics Consortium"/>
            <person name="Kohler A."/>
            <person name="Kuo A."/>
            <person name="Nagy L.G."/>
            <person name="Floudas D."/>
            <person name="Copeland A."/>
            <person name="Barry K.W."/>
            <person name="Cichocki N."/>
            <person name="Veneault-Fourrey C."/>
            <person name="LaButti K."/>
            <person name="Lindquist E.A."/>
            <person name="Lipzen A."/>
            <person name="Lundell T."/>
            <person name="Morin E."/>
            <person name="Murat C."/>
            <person name="Riley R."/>
            <person name="Ohm R."/>
            <person name="Sun H."/>
            <person name="Tunlid A."/>
            <person name="Henrissat B."/>
            <person name="Grigoriev I.V."/>
            <person name="Hibbett D.S."/>
            <person name="Martin F."/>
        </authorList>
    </citation>
    <scope>NUCLEOTIDE SEQUENCE [LARGE SCALE GENOMIC DNA]</scope>
    <source>
        <strain evidence="2">Ve08.2h10</strain>
    </source>
</reference>
<dbReference type="HOGENOM" id="CLU_2441533_0_0_1"/>
<accession>A0A0D0D5F4</accession>
<dbReference type="InParanoid" id="A0A0D0D5F4"/>
<reference evidence="1 2" key="1">
    <citation type="submission" date="2014-04" db="EMBL/GenBank/DDBJ databases">
        <authorList>
            <consortium name="DOE Joint Genome Institute"/>
            <person name="Kuo A."/>
            <person name="Kohler A."/>
            <person name="Jargeat P."/>
            <person name="Nagy L.G."/>
            <person name="Floudas D."/>
            <person name="Copeland A."/>
            <person name="Barry K.W."/>
            <person name="Cichocki N."/>
            <person name="Veneault-Fourrey C."/>
            <person name="LaButti K."/>
            <person name="Lindquist E.A."/>
            <person name="Lipzen A."/>
            <person name="Lundell T."/>
            <person name="Morin E."/>
            <person name="Murat C."/>
            <person name="Sun H."/>
            <person name="Tunlid A."/>
            <person name="Henrissat B."/>
            <person name="Grigoriev I.V."/>
            <person name="Hibbett D.S."/>
            <person name="Martin F."/>
            <person name="Nordberg H.P."/>
            <person name="Cantor M.N."/>
            <person name="Hua S.X."/>
        </authorList>
    </citation>
    <scope>NUCLEOTIDE SEQUENCE [LARGE SCALE GENOMIC DNA]</scope>
    <source>
        <strain evidence="1 2">Ve08.2h10</strain>
    </source>
</reference>
<dbReference type="EMBL" id="KN831269">
    <property type="protein sequence ID" value="KIK72075.1"/>
    <property type="molecule type" value="Genomic_DNA"/>
</dbReference>
<protein>
    <recommendedName>
        <fullName evidence="3">DDE Tnp4 domain-containing protein</fullName>
    </recommendedName>
</protein>
<name>A0A0D0D5F4_9AGAM</name>
<proteinExistence type="predicted"/>
<dbReference type="Proteomes" id="UP000054538">
    <property type="component" value="Unassembled WGS sequence"/>
</dbReference>